<proteinExistence type="predicted"/>
<sequence length="478" mass="46485">DGGEADPDAAASLVARAALRELAGHVQAAARDGVGSRVLEQLLDATDAAEAVDEVAVSLLAAGAARAAGLATHRCGSHVVQALVGRLAADAAAAGAATPPSAGLAAATGWLDALDAAAVVGLMTDARGSHVFRAAVTGLAGVPPGPPRSADVDAGAPLTAAAAASSYITEGAWPMPEAAGAAVVRLAGVLVDDALPAGVSLPHLARDTAGSAALQALLAGAVVWDASVATRLATATLGGGGCPETWALATDVAGSRFVEAAVLAFCGQPGAGTPGTVVGDILGALLPRLAAAAAHPTANYVLAATLPRALTSRGAVATALDALEGDALAAAAGHASGREGVVLALGRAAAAHGDGEVRGRFAKAVARSMGAVGAEAKHLTPALVVGSLPRLLRWRSAVGAWADHGYGVAAGAPVLAPPPRSPAYSTPGLLTARVVLDWGGAAGQLARDSLASLGGPELLAFAVHGGTSRLLEQVLGWR</sequence>
<reference evidence="3 4" key="1">
    <citation type="submission" date="2017-03" db="EMBL/GenBank/DDBJ databases">
        <title>WGS assembly of Porphyra umbilicalis.</title>
        <authorList>
            <person name="Brawley S.H."/>
            <person name="Blouin N.A."/>
            <person name="Ficko-Blean E."/>
            <person name="Wheeler G.L."/>
            <person name="Lohr M."/>
            <person name="Goodson H.V."/>
            <person name="Jenkins J.W."/>
            <person name="Blaby-Haas C.E."/>
            <person name="Helliwell K.E."/>
            <person name="Chan C."/>
            <person name="Marriage T."/>
            <person name="Bhattacharya D."/>
            <person name="Klein A.S."/>
            <person name="Badis Y."/>
            <person name="Brodie J."/>
            <person name="Cao Y."/>
            <person name="Collen J."/>
            <person name="Dittami S.M."/>
            <person name="Gachon C.M."/>
            <person name="Green B.R."/>
            <person name="Karpowicz S."/>
            <person name="Kim J.W."/>
            <person name="Kudahl U."/>
            <person name="Lin S."/>
            <person name="Michel G."/>
            <person name="Mittag M."/>
            <person name="Olson B.J."/>
            <person name="Pangilinan J."/>
            <person name="Peng Y."/>
            <person name="Qiu H."/>
            <person name="Shu S."/>
            <person name="Singer J.T."/>
            <person name="Smith A.G."/>
            <person name="Sprecher B.N."/>
            <person name="Wagner V."/>
            <person name="Wang W."/>
            <person name="Wang Z.-Y."/>
            <person name="Yan J."/>
            <person name="Yarish C."/>
            <person name="Zoeuner-Riek S."/>
            <person name="Zhuang Y."/>
            <person name="Zou Y."/>
            <person name="Lindquist E.A."/>
            <person name="Grimwood J."/>
            <person name="Barry K."/>
            <person name="Rokhsar D.S."/>
            <person name="Schmutz J."/>
            <person name="Stiller J.W."/>
            <person name="Grossman A.R."/>
            <person name="Prochnik S.E."/>
        </authorList>
    </citation>
    <scope>NUCLEOTIDE SEQUENCE [LARGE SCALE GENOMIC DNA]</scope>
    <source>
        <strain evidence="3">4086291</strain>
    </source>
</reference>
<dbReference type="AlphaFoldDB" id="A0A1X6NIM9"/>
<dbReference type="GO" id="GO:0030688">
    <property type="term" value="C:preribosome, small subunit precursor"/>
    <property type="evidence" value="ECO:0007669"/>
    <property type="project" value="TreeGrafter"/>
</dbReference>
<dbReference type="PANTHER" id="PTHR13102:SF0">
    <property type="entry name" value="NUCLEOLAR PROTEIN 9"/>
    <property type="match status" value="1"/>
</dbReference>
<dbReference type="SUPFAM" id="SSF48371">
    <property type="entry name" value="ARM repeat"/>
    <property type="match status" value="1"/>
</dbReference>
<keyword evidence="1" id="KW-0677">Repeat</keyword>
<feature type="non-terminal residue" evidence="3">
    <location>
        <position position="1"/>
    </location>
</feature>
<dbReference type="InterPro" id="IPR016024">
    <property type="entry name" value="ARM-type_fold"/>
</dbReference>
<dbReference type="GO" id="GO:0000056">
    <property type="term" value="P:ribosomal small subunit export from nucleus"/>
    <property type="evidence" value="ECO:0007669"/>
    <property type="project" value="TreeGrafter"/>
</dbReference>
<dbReference type="InterPro" id="IPR001313">
    <property type="entry name" value="Pumilio_RNA-bd_rpt"/>
</dbReference>
<evidence type="ECO:0000256" key="2">
    <source>
        <dbReference type="PROSITE-ProRule" id="PRU00317"/>
    </source>
</evidence>
<dbReference type="EMBL" id="KV920501">
    <property type="protein sequence ID" value="OSX68474.1"/>
    <property type="molecule type" value="Genomic_DNA"/>
</dbReference>
<feature type="repeat" description="Pumilio" evidence="2">
    <location>
        <begin position="21"/>
        <end position="58"/>
    </location>
</feature>
<dbReference type="GO" id="GO:0000472">
    <property type="term" value="P:endonucleolytic cleavage to generate mature 5'-end of SSU-rRNA from (SSU-rRNA, 5.8S rRNA, LSU-rRNA)"/>
    <property type="evidence" value="ECO:0007669"/>
    <property type="project" value="TreeGrafter"/>
</dbReference>
<dbReference type="Pfam" id="PF22493">
    <property type="entry name" value="PUF_NOP9"/>
    <property type="match status" value="1"/>
</dbReference>
<evidence type="ECO:0000313" key="4">
    <source>
        <dbReference type="Proteomes" id="UP000218209"/>
    </source>
</evidence>
<organism evidence="3 4">
    <name type="scientific">Porphyra umbilicalis</name>
    <name type="common">Purple laver</name>
    <name type="synonym">Red alga</name>
    <dbReference type="NCBI Taxonomy" id="2786"/>
    <lineage>
        <taxon>Eukaryota</taxon>
        <taxon>Rhodophyta</taxon>
        <taxon>Bangiophyceae</taxon>
        <taxon>Bangiales</taxon>
        <taxon>Bangiaceae</taxon>
        <taxon>Porphyra</taxon>
    </lineage>
</organism>
<dbReference type="GO" id="GO:0003723">
    <property type="term" value="F:RNA binding"/>
    <property type="evidence" value="ECO:0007669"/>
    <property type="project" value="InterPro"/>
</dbReference>
<keyword evidence="4" id="KW-1185">Reference proteome</keyword>
<accession>A0A1X6NIM9</accession>
<dbReference type="GO" id="GO:0030686">
    <property type="term" value="C:90S preribosome"/>
    <property type="evidence" value="ECO:0007669"/>
    <property type="project" value="TreeGrafter"/>
</dbReference>
<dbReference type="PANTHER" id="PTHR13102">
    <property type="entry name" value="NUCLEOLAR PROTEIN 9"/>
    <property type="match status" value="1"/>
</dbReference>
<evidence type="ECO:0000313" key="3">
    <source>
        <dbReference type="EMBL" id="OSX68474.1"/>
    </source>
</evidence>
<dbReference type="InterPro" id="IPR040000">
    <property type="entry name" value="NOP9"/>
</dbReference>
<gene>
    <name evidence="3" type="ORF">BU14_2735s0001</name>
</gene>
<dbReference type="InterPro" id="IPR011989">
    <property type="entry name" value="ARM-like"/>
</dbReference>
<name>A0A1X6NIM9_PORUM</name>
<dbReference type="GO" id="GO:0000480">
    <property type="term" value="P:endonucleolytic cleavage in 5'-ETS of tricistronic rRNA transcript (SSU-rRNA, 5.8S rRNA, LSU-rRNA)"/>
    <property type="evidence" value="ECO:0007669"/>
    <property type="project" value="TreeGrafter"/>
</dbReference>
<dbReference type="Proteomes" id="UP000218209">
    <property type="component" value="Unassembled WGS sequence"/>
</dbReference>
<dbReference type="PROSITE" id="PS50302">
    <property type="entry name" value="PUM"/>
    <property type="match status" value="1"/>
</dbReference>
<feature type="non-terminal residue" evidence="3">
    <location>
        <position position="478"/>
    </location>
</feature>
<dbReference type="GO" id="GO:0000447">
    <property type="term" value="P:endonucleolytic cleavage in ITS1 to separate SSU-rRNA from 5.8S rRNA and LSU-rRNA from tricistronic rRNA transcript (SSU-rRNA, 5.8S rRNA, LSU-rRNA)"/>
    <property type="evidence" value="ECO:0007669"/>
    <property type="project" value="TreeGrafter"/>
</dbReference>
<dbReference type="GO" id="GO:0005730">
    <property type="term" value="C:nucleolus"/>
    <property type="evidence" value="ECO:0007669"/>
    <property type="project" value="TreeGrafter"/>
</dbReference>
<dbReference type="OrthoDB" id="9987665at2759"/>
<dbReference type="Gene3D" id="1.25.10.10">
    <property type="entry name" value="Leucine-rich Repeat Variant"/>
    <property type="match status" value="1"/>
</dbReference>
<protein>
    <submittedName>
        <fullName evidence="3">Uncharacterized protein</fullName>
    </submittedName>
</protein>
<evidence type="ECO:0000256" key="1">
    <source>
        <dbReference type="ARBA" id="ARBA00022737"/>
    </source>
</evidence>